<gene>
    <name evidence="2" type="ORF">IV203_018664</name>
</gene>
<dbReference type="AlphaFoldDB" id="A0A9K3Q6K1"/>
<dbReference type="EMBL" id="JAGRRH010000003">
    <property type="protein sequence ID" value="KAG7372521.1"/>
    <property type="molecule type" value="Genomic_DNA"/>
</dbReference>
<keyword evidence="3" id="KW-1185">Reference proteome</keyword>
<accession>A0A9K3Q6K1</accession>
<sequence>MVTRKSYNIEHVKKGNDMTVMEEEEEEEHHVENAAGMTQGMDNCSADISFVSPGDDTSDTTNPASSYELLNPLLMQRAHTTM</sequence>
<comment type="caution">
    <text evidence="2">The sequence shown here is derived from an EMBL/GenBank/DDBJ whole genome shotgun (WGS) entry which is preliminary data.</text>
</comment>
<protein>
    <submittedName>
        <fullName evidence="2">Uncharacterized protein</fullName>
    </submittedName>
</protein>
<evidence type="ECO:0000313" key="2">
    <source>
        <dbReference type="EMBL" id="KAG7372521.1"/>
    </source>
</evidence>
<reference evidence="2" key="1">
    <citation type="journal article" date="2021" name="Sci. Rep.">
        <title>Diploid genomic architecture of Nitzschia inconspicua, an elite biomass production diatom.</title>
        <authorList>
            <person name="Oliver A."/>
            <person name="Podell S."/>
            <person name="Pinowska A."/>
            <person name="Traller J.C."/>
            <person name="Smith S.R."/>
            <person name="McClure R."/>
            <person name="Beliaev A."/>
            <person name="Bohutskyi P."/>
            <person name="Hill E.A."/>
            <person name="Rabines A."/>
            <person name="Zheng H."/>
            <person name="Allen L.Z."/>
            <person name="Kuo A."/>
            <person name="Grigoriev I.V."/>
            <person name="Allen A.E."/>
            <person name="Hazlebeck D."/>
            <person name="Allen E.E."/>
        </authorList>
    </citation>
    <scope>NUCLEOTIDE SEQUENCE</scope>
    <source>
        <strain evidence="2">Hildebrandi</strain>
    </source>
</reference>
<dbReference type="Proteomes" id="UP000693970">
    <property type="component" value="Unassembled WGS sequence"/>
</dbReference>
<evidence type="ECO:0000256" key="1">
    <source>
        <dbReference type="SAM" id="MobiDB-lite"/>
    </source>
</evidence>
<evidence type="ECO:0000313" key="3">
    <source>
        <dbReference type="Proteomes" id="UP000693970"/>
    </source>
</evidence>
<proteinExistence type="predicted"/>
<feature type="region of interest" description="Disordered" evidence="1">
    <location>
        <begin position="39"/>
        <end position="65"/>
    </location>
</feature>
<organism evidence="2 3">
    <name type="scientific">Nitzschia inconspicua</name>
    <dbReference type="NCBI Taxonomy" id="303405"/>
    <lineage>
        <taxon>Eukaryota</taxon>
        <taxon>Sar</taxon>
        <taxon>Stramenopiles</taxon>
        <taxon>Ochrophyta</taxon>
        <taxon>Bacillariophyta</taxon>
        <taxon>Bacillariophyceae</taxon>
        <taxon>Bacillariophycidae</taxon>
        <taxon>Bacillariales</taxon>
        <taxon>Bacillariaceae</taxon>
        <taxon>Nitzschia</taxon>
    </lineage>
</organism>
<name>A0A9K3Q6K1_9STRA</name>
<reference evidence="2" key="2">
    <citation type="submission" date="2021-04" db="EMBL/GenBank/DDBJ databases">
        <authorList>
            <person name="Podell S."/>
        </authorList>
    </citation>
    <scope>NUCLEOTIDE SEQUENCE</scope>
    <source>
        <strain evidence="2">Hildebrandi</strain>
    </source>
</reference>